<dbReference type="InterPro" id="IPR011990">
    <property type="entry name" value="TPR-like_helical_dom_sf"/>
</dbReference>
<dbReference type="Gene3D" id="3.40.50.1110">
    <property type="entry name" value="SGNH hydrolase"/>
    <property type="match status" value="1"/>
</dbReference>
<keyword evidence="1" id="KW-1133">Transmembrane helix</keyword>
<accession>A0A0W8FZX1</accession>
<dbReference type="PROSITE" id="PS50005">
    <property type="entry name" value="TPR"/>
    <property type="match status" value="1"/>
</dbReference>
<comment type="caution">
    <text evidence="2">The sequence shown here is derived from an EMBL/GenBank/DDBJ whole genome shotgun (WGS) entry which is preliminary data.</text>
</comment>
<organism evidence="2">
    <name type="scientific">hydrocarbon metagenome</name>
    <dbReference type="NCBI Taxonomy" id="938273"/>
    <lineage>
        <taxon>unclassified sequences</taxon>
        <taxon>metagenomes</taxon>
        <taxon>ecological metagenomes</taxon>
    </lineage>
</organism>
<dbReference type="InterPro" id="IPR051532">
    <property type="entry name" value="Ester_Hydrolysis_Enzymes"/>
</dbReference>
<proteinExistence type="predicted"/>
<dbReference type="PANTHER" id="PTHR30383:SF5">
    <property type="entry name" value="SGNH HYDROLASE-TYPE ESTERASE DOMAIN-CONTAINING PROTEIN"/>
    <property type="match status" value="1"/>
</dbReference>
<dbReference type="EMBL" id="LNQE01000461">
    <property type="protein sequence ID" value="KUG26448.1"/>
    <property type="molecule type" value="Genomic_DNA"/>
</dbReference>
<dbReference type="AlphaFoldDB" id="A0A0W8FZX1"/>
<gene>
    <name evidence="2" type="ORF">ASZ90_003712</name>
</gene>
<dbReference type="SMART" id="SM00028">
    <property type="entry name" value="TPR"/>
    <property type="match status" value="2"/>
</dbReference>
<dbReference type="Gene3D" id="1.25.40.10">
    <property type="entry name" value="Tetratricopeptide repeat domain"/>
    <property type="match status" value="1"/>
</dbReference>
<evidence type="ECO:0000256" key="1">
    <source>
        <dbReference type="SAM" id="Phobius"/>
    </source>
</evidence>
<keyword evidence="1" id="KW-0812">Transmembrane</keyword>
<name>A0A0W8FZX1_9ZZZZ</name>
<evidence type="ECO:0000313" key="2">
    <source>
        <dbReference type="EMBL" id="KUG26448.1"/>
    </source>
</evidence>
<dbReference type="CDD" id="cd00229">
    <property type="entry name" value="SGNH_hydrolase"/>
    <property type="match status" value="1"/>
</dbReference>
<dbReference type="Pfam" id="PF14559">
    <property type="entry name" value="TPR_19"/>
    <property type="match status" value="1"/>
</dbReference>
<keyword evidence="1" id="KW-0472">Membrane</keyword>
<sequence length="657" mass="75457">MSLSNKQKKFIEKNWKKYSTEKFVKEFNLDKSEVEEYLIKLKEAHKPAPKIFYVILILIPILFFILLEVGLRLFNYGYNLDQWVEVTPTSLALNPEIGKRYFYTTQTIPESIQDIFDKEKSPNSFRVFVLGGSSAAGYPYMPLGSFSRYIRQRLEHTYPQTKIEVINIGLTAVNSFTIRDFIPGVIEQKPDLVIIYAGHNEYYGALGVGSMESLGKSRSFINMVLYLNKYKITQLVRDFISWFSTQIASDTESKTGTLMSRMAMDQEIILNSEIYELGIEQFDGNISECLEMLGKTNVNVIIGTLVSNLSDQPPFISKTVADLPSANEVFSKAKNSLNNGLIEEADSLFRYAKDLDLLRFRAPEKINKIISSFVGRYNIPVVNLDSVFSKYDPVGIIGDNLMTDHLHPTLEGYLLMGKSFYNAMVEKKYLPGDSPSITNLDKQDSITVADYRFSKLDSVIADYKIKQLKNDWPFINRQNKLSNEKLLMPKTYIDSLAYQYLTDKKAWLDIQREAASYYLKTDQINLFIKQMKVLTHQYPVLYELNNSAANNLLQRGFTDEAFYFVSRRYKLSPDAFSSKWFGIILLSKGSYTDAMNYLEESLRYNSKDEQVLYNLAGAYSQIKKYNTALEKVKLALLIKPDYEAAIHLKSQLEKVVK</sequence>
<dbReference type="SUPFAM" id="SSF52266">
    <property type="entry name" value="SGNH hydrolase"/>
    <property type="match status" value="1"/>
</dbReference>
<dbReference type="GO" id="GO:0004622">
    <property type="term" value="F:phosphatidylcholine lysophospholipase activity"/>
    <property type="evidence" value="ECO:0007669"/>
    <property type="project" value="TreeGrafter"/>
</dbReference>
<dbReference type="InterPro" id="IPR019734">
    <property type="entry name" value="TPR_rpt"/>
</dbReference>
<dbReference type="PANTHER" id="PTHR30383">
    <property type="entry name" value="THIOESTERASE 1/PROTEASE 1/LYSOPHOSPHOLIPASE L1"/>
    <property type="match status" value="1"/>
</dbReference>
<reference evidence="2" key="1">
    <citation type="journal article" date="2015" name="Proc. Natl. Acad. Sci. U.S.A.">
        <title>Networks of energetic and metabolic interactions define dynamics in microbial communities.</title>
        <authorList>
            <person name="Embree M."/>
            <person name="Liu J.K."/>
            <person name="Al-Bassam M.M."/>
            <person name="Zengler K."/>
        </authorList>
    </citation>
    <scope>NUCLEOTIDE SEQUENCE</scope>
</reference>
<feature type="transmembrane region" description="Helical" evidence="1">
    <location>
        <begin position="51"/>
        <end position="74"/>
    </location>
</feature>
<dbReference type="SUPFAM" id="SSF48452">
    <property type="entry name" value="TPR-like"/>
    <property type="match status" value="1"/>
</dbReference>
<dbReference type="InterPro" id="IPR036514">
    <property type="entry name" value="SGNH_hydro_sf"/>
</dbReference>
<protein>
    <submittedName>
        <fullName evidence="2">Uncharacterized protein</fullName>
    </submittedName>
</protein>